<accession>A0AAW3PL00</accession>
<protein>
    <submittedName>
        <fullName evidence="2">Uncharacterized protein</fullName>
    </submittedName>
</protein>
<reference evidence="2 3" key="1">
    <citation type="submission" date="2015-11" db="EMBL/GenBank/DDBJ databases">
        <title>Expanding the genomic diversity of Burkholderia species for the development of highly accurate diagnostics.</title>
        <authorList>
            <person name="Sahl J."/>
            <person name="Keim P."/>
            <person name="Wagner D."/>
        </authorList>
    </citation>
    <scope>NUCLEOTIDE SEQUENCE [LARGE SCALE GENOMIC DNA]</scope>
    <source>
        <strain evidence="2 3">MSMB378WGS</strain>
    </source>
</reference>
<name>A0AAW3PL00_9BURK</name>
<comment type="caution">
    <text evidence="2">The sequence shown here is derived from an EMBL/GenBank/DDBJ whole genome shotgun (WGS) entry which is preliminary data.</text>
</comment>
<dbReference type="AlphaFoldDB" id="A0AAW3PL00"/>
<dbReference type="Proteomes" id="UP000063236">
    <property type="component" value="Unassembled WGS sequence"/>
</dbReference>
<evidence type="ECO:0000313" key="3">
    <source>
        <dbReference type="Proteomes" id="UP000063236"/>
    </source>
</evidence>
<evidence type="ECO:0000313" key="2">
    <source>
        <dbReference type="EMBL" id="KWF57310.1"/>
    </source>
</evidence>
<keyword evidence="1" id="KW-1133">Transmembrane helix</keyword>
<dbReference type="Pfam" id="PF18926">
    <property type="entry name" value="DUF5676"/>
    <property type="match status" value="1"/>
</dbReference>
<feature type="transmembrane region" description="Helical" evidence="1">
    <location>
        <begin position="62"/>
        <end position="83"/>
    </location>
</feature>
<gene>
    <name evidence="2" type="ORF">WL88_10730</name>
</gene>
<keyword evidence="1" id="KW-0812">Transmembrane</keyword>
<dbReference type="InterPro" id="IPR044020">
    <property type="entry name" value="DUF5676"/>
</dbReference>
<dbReference type="EMBL" id="LPJV01000015">
    <property type="protein sequence ID" value="KWF57310.1"/>
    <property type="molecule type" value="Genomic_DNA"/>
</dbReference>
<evidence type="ECO:0000256" key="1">
    <source>
        <dbReference type="SAM" id="Phobius"/>
    </source>
</evidence>
<dbReference type="RefSeq" id="WP_060190741.1">
    <property type="nucleotide sequence ID" value="NZ_LPJS01000065.1"/>
</dbReference>
<keyword evidence="1" id="KW-0472">Membrane</keyword>
<organism evidence="2 3">
    <name type="scientific">Burkholderia diffusa</name>
    <dbReference type="NCBI Taxonomy" id="488732"/>
    <lineage>
        <taxon>Bacteria</taxon>
        <taxon>Pseudomonadati</taxon>
        <taxon>Pseudomonadota</taxon>
        <taxon>Betaproteobacteria</taxon>
        <taxon>Burkholderiales</taxon>
        <taxon>Burkholderiaceae</taxon>
        <taxon>Burkholderia</taxon>
        <taxon>Burkholderia cepacia complex</taxon>
    </lineage>
</organism>
<proteinExistence type="predicted"/>
<sequence length="91" mass="10339">MNTKPYWKFGVALALTLATAYTVCAVLYAAWPTLGIDLLNALFHGLDFHKLDTGEPFTLRMFVYPFAVFVVWGFAVGTLFAWVHNLFYAER</sequence>